<dbReference type="NCBIfam" id="NF047450">
    <property type="entry name" value="post-PEP-CTERM_1"/>
    <property type="match status" value="1"/>
</dbReference>
<dbReference type="Proteomes" id="UP000610594">
    <property type="component" value="Unassembled WGS sequence"/>
</dbReference>
<proteinExistence type="predicted"/>
<sequence>MLSKTLISCCALAVLSTAAVAAEQSAGMAVVRDKQTGQLRPATAAELRAMRGKLPQPQVALPQPQVSVRADGTRSAPLGQRGVVYSVAARAPDGKLVQRCVEGASDALHGAHHDAATPAGEHQNEQ</sequence>
<dbReference type="EMBL" id="WHJF01000031">
    <property type="protein sequence ID" value="NHZ63416.1"/>
    <property type="molecule type" value="Genomic_DNA"/>
</dbReference>
<organism evidence="2 3">
    <name type="scientific">Massilia genomosp. 1</name>
    <dbReference type="NCBI Taxonomy" id="2609280"/>
    <lineage>
        <taxon>Bacteria</taxon>
        <taxon>Pseudomonadati</taxon>
        <taxon>Pseudomonadota</taxon>
        <taxon>Betaproteobacteria</taxon>
        <taxon>Burkholderiales</taxon>
        <taxon>Oxalobacteraceae</taxon>
        <taxon>Telluria group</taxon>
        <taxon>Massilia</taxon>
    </lineage>
</organism>
<evidence type="ECO:0008006" key="4">
    <source>
        <dbReference type="Google" id="ProtNLM"/>
    </source>
</evidence>
<evidence type="ECO:0000313" key="3">
    <source>
        <dbReference type="Proteomes" id="UP000610594"/>
    </source>
</evidence>
<accession>A0ABX0MM25</accession>
<gene>
    <name evidence="2" type="ORF">F1735_14055</name>
</gene>
<feature type="chain" id="PRO_5046324950" description="Secreted protein" evidence="1">
    <location>
        <begin position="22"/>
        <end position="126"/>
    </location>
</feature>
<feature type="signal peptide" evidence="1">
    <location>
        <begin position="1"/>
        <end position="21"/>
    </location>
</feature>
<evidence type="ECO:0000313" key="2">
    <source>
        <dbReference type="EMBL" id="NHZ63416.1"/>
    </source>
</evidence>
<keyword evidence="1" id="KW-0732">Signal</keyword>
<reference evidence="2 3" key="1">
    <citation type="submission" date="2019-10" db="EMBL/GenBank/DDBJ databases">
        <title>Taxonomy of Antarctic Massilia spp.: description of Massilia rubra sp. nov., Massilia aquatica sp. nov., Massilia mucilaginosa sp. nov., Massilia frigida sp. nov. isolated from streams, lakes and regoliths.</title>
        <authorList>
            <person name="Holochova P."/>
            <person name="Sedlacek I."/>
            <person name="Kralova S."/>
            <person name="Maslanova I."/>
            <person name="Busse H.-J."/>
            <person name="Stankova E."/>
            <person name="Vrbovska V."/>
            <person name="Kovarovic V."/>
            <person name="Bartak M."/>
            <person name="Svec P."/>
            <person name="Pantucek R."/>
        </authorList>
    </citation>
    <scope>NUCLEOTIDE SEQUENCE [LARGE SCALE GENOMIC DNA]</scope>
    <source>
        <strain evidence="2 3">CCM 8694</strain>
    </source>
</reference>
<evidence type="ECO:0000256" key="1">
    <source>
        <dbReference type="SAM" id="SignalP"/>
    </source>
</evidence>
<protein>
    <recommendedName>
        <fullName evidence="4">Secreted protein</fullName>
    </recommendedName>
</protein>
<name>A0ABX0MM25_9BURK</name>
<comment type="caution">
    <text evidence="2">The sequence shown here is derived from an EMBL/GenBank/DDBJ whole genome shotgun (WGS) entry which is preliminary data.</text>
</comment>
<keyword evidence="3" id="KW-1185">Reference proteome</keyword>
<dbReference type="RefSeq" id="WP_167237520.1">
    <property type="nucleotide sequence ID" value="NZ_WHJF01000031.1"/>
</dbReference>